<dbReference type="PANTHER" id="PTHR22803">
    <property type="entry name" value="MANNOSE, PHOSPHOLIPASE, LECTIN RECEPTOR RELATED"/>
    <property type="match status" value="1"/>
</dbReference>
<reference evidence="4" key="3">
    <citation type="submission" date="2023-05" db="EMBL/GenBank/DDBJ databases">
        <authorList>
            <person name="Smith C.H."/>
        </authorList>
    </citation>
    <scope>NUCLEOTIDE SEQUENCE</scope>
    <source>
        <strain evidence="4">CHS0354</strain>
        <tissue evidence="4">Mantle</tissue>
    </source>
</reference>
<dbReference type="Proteomes" id="UP001195483">
    <property type="component" value="Unassembled WGS sequence"/>
</dbReference>
<accession>A0AAE0SEF5</accession>
<dbReference type="SMART" id="SM00034">
    <property type="entry name" value="CLECT"/>
    <property type="match status" value="1"/>
</dbReference>
<dbReference type="SUPFAM" id="SSF56436">
    <property type="entry name" value="C-type lectin-like"/>
    <property type="match status" value="1"/>
</dbReference>
<dbReference type="InterPro" id="IPR016187">
    <property type="entry name" value="CTDL_fold"/>
</dbReference>
<comment type="caution">
    <text evidence="4">The sequence shown here is derived from an EMBL/GenBank/DDBJ whole genome shotgun (WGS) entry which is preliminary data.</text>
</comment>
<keyword evidence="2" id="KW-0732">Signal</keyword>
<gene>
    <name evidence="4" type="ORF">CHS0354_029576</name>
</gene>
<feature type="signal peptide" evidence="2">
    <location>
        <begin position="1"/>
        <end position="23"/>
    </location>
</feature>
<dbReference type="Pfam" id="PF00059">
    <property type="entry name" value="Lectin_C"/>
    <property type="match status" value="1"/>
</dbReference>
<dbReference type="InterPro" id="IPR050111">
    <property type="entry name" value="C-type_lectin/snaclec_domain"/>
</dbReference>
<dbReference type="AlphaFoldDB" id="A0AAE0SEF5"/>
<feature type="chain" id="PRO_5042201776" description="C-type lectin domain-containing protein" evidence="2">
    <location>
        <begin position="24"/>
        <end position="247"/>
    </location>
</feature>
<dbReference type="CDD" id="cd00037">
    <property type="entry name" value="CLECT"/>
    <property type="match status" value="1"/>
</dbReference>
<keyword evidence="1" id="KW-1015">Disulfide bond</keyword>
<protein>
    <recommendedName>
        <fullName evidence="3">C-type lectin domain-containing protein</fullName>
    </recommendedName>
</protein>
<evidence type="ECO:0000313" key="4">
    <source>
        <dbReference type="EMBL" id="KAK3590352.1"/>
    </source>
</evidence>
<reference evidence="4" key="1">
    <citation type="journal article" date="2021" name="Genome Biol. Evol.">
        <title>A High-Quality Reference Genome for a Parasitic Bivalve with Doubly Uniparental Inheritance (Bivalvia: Unionida).</title>
        <authorList>
            <person name="Smith C.H."/>
        </authorList>
    </citation>
    <scope>NUCLEOTIDE SEQUENCE</scope>
    <source>
        <strain evidence="4">CHS0354</strain>
    </source>
</reference>
<reference evidence="4" key="2">
    <citation type="journal article" date="2021" name="Genome Biol. Evol.">
        <title>Developing a high-quality reference genome for a parasitic bivalve with doubly uniparental inheritance (Bivalvia: Unionida).</title>
        <authorList>
            <person name="Smith C.H."/>
        </authorList>
    </citation>
    <scope>NUCLEOTIDE SEQUENCE</scope>
    <source>
        <strain evidence="4">CHS0354</strain>
        <tissue evidence="4">Mantle</tissue>
    </source>
</reference>
<evidence type="ECO:0000256" key="1">
    <source>
        <dbReference type="ARBA" id="ARBA00023157"/>
    </source>
</evidence>
<feature type="domain" description="C-type lectin" evidence="3">
    <location>
        <begin position="127"/>
        <end position="245"/>
    </location>
</feature>
<dbReference type="InterPro" id="IPR018378">
    <property type="entry name" value="C-type_lectin_CS"/>
</dbReference>
<evidence type="ECO:0000259" key="3">
    <source>
        <dbReference type="PROSITE" id="PS50041"/>
    </source>
</evidence>
<dbReference type="Gene3D" id="3.10.100.10">
    <property type="entry name" value="Mannose-Binding Protein A, subunit A"/>
    <property type="match status" value="1"/>
</dbReference>
<dbReference type="InterPro" id="IPR001304">
    <property type="entry name" value="C-type_lectin-like"/>
</dbReference>
<proteinExistence type="predicted"/>
<dbReference type="InterPro" id="IPR016186">
    <property type="entry name" value="C-type_lectin-like/link_sf"/>
</dbReference>
<dbReference type="EMBL" id="JAEAOA010001773">
    <property type="protein sequence ID" value="KAK3590352.1"/>
    <property type="molecule type" value="Genomic_DNA"/>
</dbReference>
<dbReference type="PROSITE" id="PS50041">
    <property type="entry name" value="C_TYPE_LECTIN_2"/>
    <property type="match status" value="1"/>
</dbReference>
<dbReference type="PROSITE" id="PS00615">
    <property type="entry name" value="C_TYPE_LECTIN_1"/>
    <property type="match status" value="1"/>
</dbReference>
<keyword evidence="5" id="KW-1185">Reference proteome</keyword>
<name>A0AAE0SEF5_9BIVA</name>
<sequence>MSTSFILSILFHQLVLRVTYVSSQSTNVCAANSVKVDDKGSPYNSVNMFFWDSSCKLVIQEEIGNAKKNICVQKNKSENAINLQNDAITTKLRTLEGKIGDVLKKAEQLKSNIGNNVCCVGYHYYQEDGFCYRFYYNCLSWSEARQVCLEDGGDLISLNDRNFIFFKDLIRSKAAACEGVWVGTTDIYTEGNWNWLNGGKVSSIFWQPKQPNNYEGNEHCGGLSMQSKYLLNDFTCSRKLSFLCQIA</sequence>
<organism evidence="4 5">
    <name type="scientific">Potamilus streckersoni</name>
    <dbReference type="NCBI Taxonomy" id="2493646"/>
    <lineage>
        <taxon>Eukaryota</taxon>
        <taxon>Metazoa</taxon>
        <taxon>Spiralia</taxon>
        <taxon>Lophotrochozoa</taxon>
        <taxon>Mollusca</taxon>
        <taxon>Bivalvia</taxon>
        <taxon>Autobranchia</taxon>
        <taxon>Heteroconchia</taxon>
        <taxon>Palaeoheterodonta</taxon>
        <taxon>Unionida</taxon>
        <taxon>Unionoidea</taxon>
        <taxon>Unionidae</taxon>
        <taxon>Ambleminae</taxon>
        <taxon>Lampsilini</taxon>
        <taxon>Potamilus</taxon>
    </lineage>
</organism>
<evidence type="ECO:0000313" key="5">
    <source>
        <dbReference type="Proteomes" id="UP001195483"/>
    </source>
</evidence>
<evidence type="ECO:0000256" key="2">
    <source>
        <dbReference type="SAM" id="SignalP"/>
    </source>
</evidence>